<dbReference type="Proteomes" id="UP001339167">
    <property type="component" value="Unassembled WGS sequence"/>
</dbReference>
<feature type="signal peptide" evidence="1">
    <location>
        <begin position="1"/>
        <end position="21"/>
    </location>
</feature>
<keyword evidence="3" id="KW-1185">Reference proteome</keyword>
<evidence type="ECO:0000256" key="1">
    <source>
        <dbReference type="SAM" id="SignalP"/>
    </source>
</evidence>
<dbReference type="RefSeq" id="WP_330088073.1">
    <property type="nucleotide sequence ID" value="NZ_JAUGZK010000007.1"/>
</dbReference>
<evidence type="ECO:0000313" key="2">
    <source>
        <dbReference type="EMBL" id="MEE2024746.1"/>
    </source>
</evidence>
<feature type="chain" id="PRO_5047495894" description="PEP-CTERM protein-sorting domain-containing protein" evidence="1">
    <location>
        <begin position="22"/>
        <end position="283"/>
    </location>
</feature>
<keyword evidence="1" id="KW-0732">Signal</keyword>
<reference evidence="2 3" key="1">
    <citation type="submission" date="2023-06" db="EMBL/GenBank/DDBJ databases">
        <title>Alkalimonas sp., MEB004 an alkaliphilic bacterium isolated from Lonar Lake, India.</title>
        <authorList>
            <person name="Joshi A."/>
            <person name="Thite S."/>
        </authorList>
    </citation>
    <scope>NUCLEOTIDE SEQUENCE [LARGE SCALE GENOMIC DNA]</scope>
    <source>
        <strain evidence="2 3">MEB004</strain>
    </source>
</reference>
<evidence type="ECO:0008006" key="4">
    <source>
        <dbReference type="Google" id="ProtNLM"/>
    </source>
</evidence>
<comment type="caution">
    <text evidence="2">The sequence shown here is derived from an EMBL/GenBank/DDBJ whole genome shotgun (WGS) entry which is preliminary data.</text>
</comment>
<evidence type="ECO:0000313" key="3">
    <source>
        <dbReference type="Proteomes" id="UP001339167"/>
    </source>
</evidence>
<gene>
    <name evidence="2" type="ORF">QWF21_10845</name>
</gene>
<name>A0ABU7JGD6_9GAMM</name>
<sequence length="283" mass="30449">MRLIQGLFAVFCLTTSSLSVASVFDVGSLAEFALFAGANGQSSQAGYLGFGSESDVHGNVAARNPEFGAGSHIHGYAAGVQAGVGEGVRLDGGWQQWQEHHFSLLNQQLLHLSQQLQSLGGQQTSLQALHGYQGVGGLNVFQLTPVQMAHQRVEIYGNADDIFVFNIADFFLMDGGGILLHGINPNQVFFNFHQYNTATEYSHLAAANIGTSSIQGNWLAPNMMFQIGDGATLDSTRVWAGAMQLNIQTFTPPATEQPTPVPVPATLMLMLFGLPAVLWRLKR</sequence>
<dbReference type="EMBL" id="JAUGZK010000007">
    <property type="protein sequence ID" value="MEE2024746.1"/>
    <property type="molecule type" value="Genomic_DNA"/>
</dbReference>
<protein>
    <recommendedName>
        <fullName evidence="4">PEP-CTERM protein-sorting domain-containing protein</fullName>
    </recommendedName>
</protein>
<organism evidence="2 3">
    <name type="scientific">Alkalimonas mucilaginosa</name>
    <dbReference type="NCBI Taxonomy" id="3057676"/>
    <lineage>
        <taxon>Bacteria</taxon>
        <taxon>Pseudomonadati</taxon>
        <taxon>Pseudomonadota</taxon>
        <taxon>Gammaproteobacteria</taxon>
        <taxon>Alkalimonas</taxon>
    </lineage>
</organism>
<proteinExistence type="predicted"/>
<accession>A0ABU7JGD6</accession>